<reference evidence="2 3" key="1">
    <citation type="submission" date="2019-05" db="EMBL/GenBank/DDBJ databases">
        <title>Another draft genome of Portunus trituberculatus and its Hox gene families provides insights of decapod evolution.</title>
        <authorList>
            <person name="Jeong J.-H."/>
            <person name="Song I."/>
            <person name="Kim S."/>
            <person name="Choi T."/>
            <person name="Kim D."/>
            <person name="Ryu S."/>
            <person name="Kim W."/>
        </authorList>
    </citation>
    <scope>NUCLEOTIDE SEQUENCE [LARGE SCALE GENOMIC DNA]</scope>
    <source>
        <tissue evidence="2">Muscle</tissue>
    </source>
</reference>
<dbReference type="AlphaFoldDB" id="A0A5B7JC34"/>
<evidence type="ECO:0000313" key="2">
    <source>
        <dbReference type="EMBL" id="MPC95521.1"/>
    </source>
</evidence>
<accession>A0A5B7JC34</accession>
<gene>
    <name evidence="2" type="ORF">E2C01_090737</name>
</gene>
<dbReference type="OrthoDB" id="7480422at2759"/>
<name>A0A5B7JC34_PORTR</name>
<dbReference type="PANTHER" id="PTHR33332">
    <property type="entry name" value="REVERSE TRANSCRIPTASE DOMAIN-CONTAINING PROTEIN"/>
    <property type="match status" value="1"/>
</dbReference>
<protein>
    <submittedName>
        <fullName evidence="2">Uncharacterized protein</fullName>
    </submittedName>
</protein>
<comment type="caution">
    <text evidence="2">The sequence shown here is derived from an EMBL/GenBank/DDBJ whole genome shotgun (WGS) entry which is preliminary data.</text>
</comment>
<feature type="region of interest" description="Disordered" evidence="1">
    <location>
        <begin position="137"/>
        <end position="156"/>
    </location>
</feature>
<dbReference type="EMBL" id="VSRR010102555">
    <property type="protein sequence ID" value="MPC95521.1"/>
    <property type="molecule type" value="Genomic_DNA"/>
</dbReference>
<evidence type="ECO:0000313" key="3">
    <source>
        <dbReference type="Proteomes" id="UP000324222"/>
    </source>
</evidence>
<evidence type="ECO:0000256" key="1">
    <source>
        <dbReference type="SAM" id="MobiDB-lite"/>
    </source>
</evidence>
<dbReference type="Proteomes" id="UP000324222">
    <property type="component" value="Unassembled WGS sequence"/>
</dbReference>
<organism evidence="2 3">
    <name type="scientific">Portunus trituberculatus</name>
    <name type="common">Swimming crab</name>
    <name type="synonym">Neptunus trituberculatus</name>
    <dbReference type="NCBI Taxonomy" id="210409"/>
    <lineage>
        <taxon>Eukaryota</taxon>
        <taxon>Metazoa</taxon>
        <taxon>Ecdysozoa</taxon>
        <taxon>Arthropoda</taxon>
        <taxon>Crustacea</taxon>
        <taxon>Multicrustacea</taxon>
        <taxon>Malacostraca</taxon>
        <taxon>Eumalacostraca</taxon>
        <taxon>Eucarida</taxon>
        <taxon>Decapoda</taxon>
        <taxon>Pleocyemata</taxon>
        <taxon>Brachyura</taxon>
        <taxon>Eubrachyura</taxon>
        <taxon>Portunoidea</taxon>
        <taxon>Portunidae</taxon>
        <taxon>Portuninae</taxon>
        <taxon>Portunus</taxon>
    </lineage>
</organism>
<sequence>MWQVKFAAEKTQALVISRSRENVRLTESQLKLGEDTLVIKDFINILGVELDSKFSFDRHLESVARKASLRVTFLRRVRHLLDAKGVMTLYKAQVRPIMEYSPLSWMCSAQSHLSLLDKVQRRADRLLHVPQAELQRHRHQEQQLQQRQQRHHPHPHPINVLDSLEHRRRVGALTVLHKVQVQQIPHLTALRIPWRKSERTTRAVVSDTLLEVPRCHSVRCQRVFSHDTAVLWNAFTSAVDVSSMSTQQVVCRPRLVTDTSA</sequence>
<keyword evidence="3" id="KW-1185">Reference proteome</keyword>
<proteinExistence type="predicted"/>